<proteinExistence type="predicted"/>
<reference evidence="1" key="1">
    <citation type="submission" date="2014-11" db="EMBL/GenBank/DDBJ databases">
        <authorList>
            <person name="Amaro Gonzalez C."/>
        </authorList>
    </citation>
    <scope>NUCLEOTIDE SEQUENCE</scope>
</reference>
<evidence type="ECO:0000313" key="1">
    <source>
        <dbReference type="EMBL" id="JAH98805.1"/>
    </source>
</evidence>
<name>A0A0E9XAG6_ANGAN</name>
<reference evidence="1" key="2">
    <citation type="journal article" date="2015" name="Fish Shellfish Immunol.">
        <title>Early steps in the European eel (Anguilla anguilla)-Vibrio vulnificus interaction in the gills: Role of the RtxA13 toxin.</title>
        <authorList>
            <person name="Callol A."/>
            <person name="Pajuelo D."/>
            <person name="Ebbesson L."/>
            <person name="Teles M."/>
            <person name="MacKenzie S."/>
            <person name="Amaro C."/>
        </authorList>
    </citation>
    <scope>NUCLEOTIDE SEQUENCE</scope>
</reference>
<dbReference type="EMBL" id="GBXM01009772">
    <property type="protein sequence ID" value="JAH98805.1"/>
    <property type="molecule type" value="Transcribed_RNA"/>
</dbReference>
<protein>
    <submittedName>
        <fullName evidence="1">Uncharacterized protein</fullName>
    </submittedName>
</protein>
<sequence length="116" mass="13490">MHCSLALRTSYFILRDMQHTGNRLAACCDTSQHTCKYTNYCHTQIVQYICFKIGCCEINLPYFQNIHNIAVYIISVRRESLPIQQFLNWISGDVTVDLLCTVSFNCHPALLQKLRR</sequence>
<accession>A0A0E9XAG6</accession>
<dbReference type="AlphaFoldDB" id="A0A0E9XAG6"/>
<organism evidence="1">
    <name type="scientific">Anguilla anguilla</name>
    <name type="common">European freshwater eel</name>
    <name type="synonym">Muraena anguilla</name>
    <dbReference type="NCBI Taxonomy" id="7936"/>
    <lineage>
        <taxon>Eukaryota</taxon>
        <taxon>Metazoa</taxon>
        <taxon>Chordata</taxon>
        <taxon>Craniata</taxon>
        <taxon>Vertebrata</taxon>
        <taxon>Euteleostomi</taxon>
        <taxon>Actinopterygii</taxon>
        <taxon>Neopterygii</taxon>
        <taxon>Teleostei</taxon>
        <taxon>Anguilliformes</taxon>
        <taxon>Anguillidae</taxon>
        <taxon>Anguilla</taxon>
    </lineage>
</organism>